<reference evidence="3" key="1">
    <citation type="journal article" date="2014" name="Int. J. Syst. Evol. Microbiol.">
        <title>Complete genome sequence of Corynebacterium casei LMG S-19264T (=DSM 44701T), isolated from a smear-ripened cheese.</title>
        <authorList>
            <consortium name="US DOE Joint Genome Institute (JGI-PGF)"/>
            <person name="Walter F."/>
            <person name="Albersmeier A."/>
            <person name="Kalinowski J."/>
            <person name="Ruckert C."/>
        </authorList>
    </citation>
    <scope>NUCLEOTIDE SEQUENCE</scope>
    <source>
        <strain evidence="3">CGMCC 1.12160</strain>
    </source>
</reference>
<reference evidence="3" key="2">
    <citation type="submission" date="2020-09" db="EMBL/GenBank/DDBJ databases">
        <authorList>
            <person name="Sun Q."/>
            <person name="Zhou Y."/>
        </authorList>
    </citation>
    <scope>NUCLEOTIDE SEQUENCE</scope>
    <source>
        <strain evidence="3">CGMCC 1.12160</strain>
    </source>
</reference>
<dbReference type="RefSeq" id="WP_229734786.1">
    <property type="nucleotide sequence ID" value="NZ_BAABKH010000010.1"/>
</dbReference>
<keyword evidence="1" id="KW-0812">Transmembrane</keyword>
<feature type="transmembrane region" description="Helical" evidence="1">
    <location>
        <begin position="205"/>
        <end position="222"/>
    </location>
</feature>
<feature type="transmembrane region" description="Helical" evidence="1">
    <location>
        <begin position="26"/>
        <end position="46"/>
    </location>
</feature>
<name>A0A917BGS2_9MICO</name>
<evidence type="ECO:0000313" key="3">
    <source>
        <dbReference type="EMBL" id="GGF39154.1"/>
    </source>
</evidence>
<dbReference type="Proteomes" id="UP000605670">
    <property type="component" value="Unassembled WGS sequence"/>
</dbReference>
<feature type="transmembrane region" description="Helical" evidence="1">
    <location>
        <begin position="110"/>
        <end position="127"/>
    </location>
</feature>
<keyword evidence="1" id="KW-0472">Membrane</keyword>
<feature type="domain" description="DUF1206" evidence="2">
    <location>
        <begin position="105"/>
        <end position="171"/>
    </location>
</feature>
<feature type="transmembrane region" description="Helical" evidence="1">
    <location>
        <begin position="73"/>
        <end position="98"/>
    </location>
</feature>
<gene>
    <name evidence="3" type="ORF">GCM10011366_03460</name>
</gene>
<keyword evidence="4" id="KW-1185">Reference proteome</keyword>
<proteinExistence type="predicted"/>
<sequence>MNDTPLAAAAERTARNLSDHPWLERLARAGFAASGLLHLVIGWVAAQVALGGRGEADQGGALEALRDAPGGPVLLWACVVGFAALALWQALEAIFGGGEAKDRLKAAGKAVLYGALGATSLTFALGGSTDSGESSTDLTATLMGMPLGRLLVGAVGLAVIAAGGYHVYKGLAKRFLDDLQPTADDGGPVGATVVGSGMVGYAAKGVALAIVGGLFVLAAATADPERSTGLDGALKLLVQQPLGGALLLAIALGLVLFGIYSFARARFADL</sequence>
<feature type="domain" description="DUF1206" evidence="2">
    <location>
        <begin position="29"/>
        <end position="95"/>
    </location>
</feature>
<feature type="domain" description="DUF1206" evidence="2">
    <location>
        <begin position="199"/>
        <end position="267"/>
    </location>
</feature>
<feature type="transmembrane region" description="Helical" evidence="1">
    <location>
        <begin position="147"/>
        <end position="168"/>
    </location>
</feature>
<evidence type="ECO:0000256" key="1">
    <source>
        <dbReference type="SAM" id="Phobius"/>
    </source>
</evidence>
<dbReference type="EMBL" id="BMEM01000001">
    <property type="protein sequence ID" value="GGF39154.1"/>
    <property type="molecule type" value="Genomic_DNA"/>
</dbReference>
<dbReference type="InterPro" id="IPR009597">
    <property type="entry name" value="DUF1206"/>
</dbReference>
<protein>
    <recommendedName>
        <fullName evidence="2">DUF1206 domain-containing protein</fullName>
    </recommendedName>
</protein>
<keyword evidence="1" id="KW-1133">Transmembrane helix</keyword>
<comment type="caution">
    <text evidence="3">The sequence shown here is derived from an EMBL/GenBank/DDBJ whole genome shotgun (WGS) entry which is preliminary data.</text>
</comment>
<evidence type="ECO:0000313" key="4">
    <source>
        <dbReference type="Proteomes" id="UP000605670"/>
    </source>
</evidence>
<feature type="transmembrane region" description="Helical" evidence="1">
    <location>
        <begin position="242"/>
        <end position="263"/>
    </location>
</feature>
<dbReference type="AlphaFoldDB" id="A0A917BGS2"/>
<accession>A0A917BGS2</accession>
<organism evidence="3 4">
    <name type="scientific">Ornithinimicrobium tianjinense</name>
    <dbReference type="NCBI Taxonomy" id="1195761"/>
    <lineage>
        <taxon>Bacteria</taxon>
        <taxon>Bacillati</taxon>
        <taxon>Actinomycetota</taxon>
        <taxon>Actinomycetes</taxon>
        <taxon>Micrococcales</taxon>
        <taxon>Ornithinimicrobiaceae</taxon>
        <taxon>Ornithinimicrobium</taxon>
    </lineage>
</organism>
<evidence type="ECO:0000259" key="2">
    <source>
        <dbReference type="Pfam" id="PF06724"/>
    </source>
</evidence>
<dbReference type="Pfam" id="PF06724">
    <property type="entry name" value="DUF1206"/>
    <property type="match status" value="3"/>
</dbReference>